<proteinExistence type="predicted"/>
<dbReference type="SUPFAM" id="SSF140996">
    <property type="entry name" value="Hermes dimerisation domain"/>
    <property type="match status" value="1"/>
</dbReference>
<sequence>MRSYKQVQLPDKEINLVKDLTCKWLCQDMRPFSIVEDVGLKNLLQQFISLGATYGEIDLKSIFRGADVYAKHIYKLADDYRAILKNLLQEPYENGCVCISPDLWTDPYKQISYLGISISFVDKEYIYKSFDLCCEPYTQVDHTGENILLAIRQCLAPFGLIDFNKLNFVSDRGPNLVSALKKYNTLYCYPHRVNNVLKCSFYQSQSKQEQITISAATDQHKSSINTANSTDVADTINDEVNRSPLSTDSENDKNESTLPIKNKTTHRKQSVTTTNVVVDPRKLKFKDLHPSAQEIIKIIVRCKNLVQFVKKSGCNKDIQSLGGVALQQSTVIRWLSLIELLESITSSFKETKRVLINRKQQSKLNGIDEKILKQLIRLLKPFKHVLKIIQTTNTPSLHMVLVCTRMLKDKLSSFEELLKYEAQSSTKDLDNSEEVEEVEEVLENEGIEILRLRILDLLNVMFTLDIHHYVATLLHPKYRQLKGCTSNEREQAYKYIRKHIHTTVKQNEQQQDDFEPDFEQSTNVSNSSGSEDYSFKAPKADELDRYLAMTVVKANLIDNPLKFWESNQRPFPMLSKLARQIHCIPASSAGVERQFSGAGIVVNERRTALDPNQVNNILFIRSMENMKLAK</sequence>
<dbReference type="EMBL" id="CAJNYU010002476">
    <property type="protein sequence ID" value="CAF3556904.1"/>
    <property type="molecule type" value="Genomic_DNA"/>
</dbReference>
<feature type="domain" description="HAT C-terminal dimerisation" evidence="2">
    <location>
        <begin position="542"/>
        <end position="622"/>
    </location>
</feature>
<dbReference type="GO" id="GO:0005634">
    <property type="term" value="C:nucleus"/>
    <property type="evidence" value="ECO:0007669"/>
    <property type="project" value="TreeGrafter"/>
</dbReference>
<protein>
    <recommendedName>
        <fullName evidence="6">Transposase</fullName>
    </recommendedName>
</protein>
<evidence type="ECO:0000313" key="5">
    <source>
        <dbReference type="Proteomes" id="UP000663869"/>
    </source>
</evidence>
<name>A0A818K787_9BILA</name>
<feature type="region of interest" description="Disordered" evidence="1">
    <location>
        <begin position="505"/>
        <end position="534"/>
    </location>
</feature>
<feature type="compositionally biased region" description="Polar residues" evidence="1">
    <location>
        <begin position="521"/>
        <end position="531"/>
    </location>
</feature>
<dbReference type="GO" id="GO:0006357">
    <property type="term" value="P:regulation of transcription by RNA polymerase II"/>
    <property type="evidence" value="ECO:0007669"/>
    <property type="project" value="TreeGrafter"/>
</dbReference>
<evidence type="ECO:0000259" key="2">
    <source>
        <dbReference type="Pfam" id="PF05699"/>
    </source>
</evidence>
<dbReference type="Gene3D" id="1.10.10.1070">
    <property type="entry name" value="Zinc finger, BED domain-containing"/>
    <property type="match status" value="1"/>
</dbReference>
<feature type="domain" description="Hermes trasposase DNA-binding" evidence="3">
    <location>
        <begin position="10"/>
        <end position="56"/>
    </location>
</feature>
<dbReference type="InterPro" id="IPR008906">
    <property type="entry name" value="HATC_C_dom"/>
</dbReference>
<dbReference type="SUPFAM" id="SSF53098">
    <property type="entry name" value="Ribonuclease H-like"/>
    <property type="match status" value="1"/>
</dbReference>
<organism evidence="4 5">
    <name type="scientific">Rotaria socialis</name>
    <dbReference type="NCBI Taxonomy" id="392032"/>
    <lineage>
        <taxon>Eukaryota</taxon>
        <taxon>Metazoa</taxon>
        <taxon>Spiralia</taxon>
        <taxon>Gnathifera</taxon>
        <taxon>Rotifera</taxon>
        <taxon>Eurotatoria</taxon>
        <taxon>Bdelloidea</taxon>
        <taxon>Philodinida</taxon>
        <taxon>Philodinidae</taxon>
        <taxon>Rotaria</taxon>
    </lineage>
</organism>
<accession>A0A818K787</accession>
<reference evidence="4" key="1">
    <citation type="submission" date="2021-02" db="EMBL/GenBank/DDBJ databases">
        <authorList>
            <person name="Nowell W R."/>
        </authorList>
    </citation>
    <scope>NUCLEOTIDE SEQUENCE</scope>
</reference>
<dbReference type="Proteomes" id="UP000663869">
    <property type="component" value="Unassembled WGS sequence"/>
</dbReference>
<dbReference type="Pfam" id="PF10683">
    <property type="entry name" value="DBD_Tnp_Hermes"/>
    <property type="match status" value="1"/>
</dbReference>
<evidence type="ECO:0008006" key="6">
    <source>
        <dbReference type="Google" id="ProtNLM"/>
    </source>
</evidence>
<dbReference type="InterPro" id="IPR018473">
    <property type="entry name" value="Hermes_transposase_DNA-db"/>
</dbReference>
<dbReference type="GO" id="GO:0046983">
    <property type="term" value="F:protein dimerization activity"/>
    <property type="evidence" value="ECO:0007669"/>
    <property type="project" value="InterPro"/>
</dbReference>
<dbReference type="PANTHER" id="PTHR46169:SF29">
    <property type="entry name" value="DNA REPLICATION-RELATED ELEMENT FACTOR, ISOFORM A"/>
    <property type="match status" value="1"/>
</dbReference>
<dbReference type="PANTHER" id="PTHR46169">
    <property type="entry name" value="DNA REPLICATION-RELATED ELEMENT FACTOR, ISOFORM A"/>
    <property type="match status" value="1"/>
</dbReference>
<evidence type="ECO:0000259" key="3">
    <source>
        <dbReference type="Pfam" id="PF10683"/>
    </source>
</evidence>
<dbReference type="InterPro" id="IPR052717">
    <property type="entry name" value="Vacuolar_transposase_reg"/>
</dbReference>
<dbReference type="AlphaFoldDB" id="A0A818K787"/>
<dbReference type="Pfam" id="PF05699">
    <property type="entry name" value="Dimer_Tnp_hAT"/>
    <property type="match status" value="1"/>
</dbReference>
<evidence type="ECO:0000313" key="4">
    <source>
        <dbReference type="EMBL" id="CAF3556904.1"/>
    </source>
</evidence>
<dbReference type="InterPro" id="IPR012337">
    <property type="entry name" value="RNaseH-like_sf"/>
</dbReference>
<comment type="caution">
    <text evidence="4">The sequence shown here is derived from an EMBL/GenBank/DDBJ whole genome shotgun (WGS) entry which is preliminary data.</text>
</comment>
<feature type="region of interest" description="Disordered" evidence="1">
    <location>
        <begin position="240"/>
        <end position="266"/>
    </location>
</feature>
<evidence type="ECO:0000256" key="1">
    <source>
        <dbReference type="SAM" id="MobiDB-lite"/>
    </source>
</evidence>
<gene>
    <name evidence="4" type="ORF">FME351_LOCUS19762</name>
</gene>